<accession>A0A1G7IXM8</accession>
<sequence>MNIKTIAEEIYNMYHTRDPREIVNYMGGVVVYTNHLDNNILGLSTVTNNNLWIIGVNSKIHNSQLVRFVIAHEIGHKVLHGLSSDTFLKRNTLFNLGKLENQADEFALNLLYSDEDLKDILEYVGSELFCTAFKINHSVFEKVVRERLLKSEI</sequence>
<dbReference type="RefSeq" id="WP_074592068.1">
    <property type="nucleotide sequence ID" value="NZ_FNBS01000005.1"/>
</dbReference>
<organism evidence="2 3">
    <name type="scientific">Thermoanaerobacter thermohydrosulfuricus</name>
    <name type="common">Clostridium thermohydrosulfuricum</name>
    <dbReference type="NCBI Taxonomy" id="1516"/>
    <lineage>
        <taxon>Bacteria</taxon>
        <taxon>Bacillati</taxon>
        <taxon>Bacillota</taxon>
        <taxon>Clostridia</taxon>
        <taxon>Thermoanaerobacterales</taxon>
        <taxon>Thermoanaerobacteraceae</taxon>
        <taxon>Thermoanaerobacter</taxon>
    </lineage>
</organism>
<dbReference type="InterPro" id="IPR010359">
    <property type="entry name" value="IrrE_HExxH"/>
</dbReference>
<evidence type="ECO:0000313" key="3">
    <source>
        <dbReference type="Proteomes" id="UP000183404"/>
    </source>
</evidence>
<evidence type="ECO:0000259" key="1">
    <source>
        <dbReference type="Pfam" id="PF06114"/>
    </source>
</evidence>
<protein>
    <recommendedName>
        <fullName evidence="1">IrrE N-terminal-like domain-containing protein</fullName>
    </recommendedName>
</protein>
<evidence type="ECO:0000313" key="2">
    <source>
        <dbReference type="EMBL" id="SDF17431.1"/>
    </source>
</evidence>
<feature type="domain" description="IrrE N-terminal-like" evidence="1">
    <location>
        <begin position="29"/>
        <end position="123"/>
    </location>
</feature>
<reference evidence="2 3" key="1">
    <citation type="submission" date="2016-10" db="EMBL/GenBank/DDBJ databases">
        <authorList>
            <person name="de Groot N.N."/>
        </authorList>
    </citation>
    <scope>NUCLEOTIDE SEQUENCE [LARGE SCALE GENOMIC DNA]</scope>
    <source>
        <strain evidence="2 3">DSM 569</strain>
    </source>
</reference>
<proteinExistence type="predicted"/>
<dbReference type="AlphaFoldDB" id="A0A1G7IXM8"/>
<dbReference type="Gene3D" id="1.10.10.2910">
    <property type="match status" value="1"/>
</dbReference>
<dbReference type="Pfam" id="PF06114">
    <property type="entry name" value="Peptidase_M78"/>
    <property type="match status" value="1"/>
</dbReference>
<dbReference type="Proteomes" id="UP000183404">
    <property type="component" value="Unassembled WGS sequence"/>
</dbReference>
<gene>
    <name evidence="2" type="ORF">SAMN04244560_00359</name>
</gene>
<dbReference type="EMBL" id="FNBS01000005">
    <property type="protein sequence ID" value="SDF17431.1"/>
    <property type="molecule type" value="Genomic_DNA"/>
</dbReference>
<name>A0A1G7IXM8_THETY</name>